<comment type="catalytic activity">
    <reaction evidence="4">
        <text>L-proline + NADP(+) = (S)-1-pyrroline-5-carboxylate + NADPH + 2 H(+)</text>
        <dbReference type="Rhea" id="RHEA:14109"/>
        <dbReference type="ChEBI" id="CHEBI:15378"/>
        <dbReference type="ChEBI" id="CHEBI:17388"/>
        <dbReference type="ChEBI" id="CHEBI:57783"/>
        <dbReference type="ChEBI" id="CHEBI:58349"/>
        <dbReference type="ChEBI" id="CHEBI:60039"/>
        <dbReference type="EC" id="1.5.1.2"/>
    </reaction>
</comment>
<dbReference type="Gene3D" id="3.40.50.720">
    <property type="entry name" value="NAD(P)-binding Rossmann-like Domain"/>
    <property type="match status" value="1"/>
</dbReference>
<dbReference type="EMBL" id="LHXJ01000063">
    <property type="protein sequence ID" value="KXA89832.1"/>
    <property type="molecule type" value="Genomic_DNA"/>
</dbReference>
<reference evidence="9 10" key="1">
    <citation type="journal article" date="2016" name="Sci. Rep.">
        <title>Metabolic traits of an uncultured archaeal lineage -MSBL1- from brine pools of the Red Sea.</title>
        <authorList>
            <person name="Mwirichia R."/>
            <person name="Alam I."/>
            <person name="Rashid M."/>
            <person name="Vinu M."/>
            <person name="Ba-Alawi W."/>
            <person name="Anthony Kamau A."/>
            <person name="Kamanda Ngugi D."/>
            <person name="Goker M."/>
            <person name="Klenk H.P."/>
            <person name="Bajic V."/>
            <person name="Stingl U."/>
        </authorList>
    </citation>
    <scope>NUCLEOTIDE SEQUENCE [LARGE SCALE GENOMIC DNA]</scope>
    <source>
        <strain evidence="9">SCGC-AAA259A05</strain>
    </source>
</reference>
<dbReference type="FunFam" id="1.10.3730.10:FF:000001">
    <property type="entry name" value="Pyrroline-5-carboxylate reductase"/>
    <property type="match status" value="1"/>
</dbReference>
<comment type="pathway">
    <text evidence="4">Amino-acid biosynthesis; L-proline biosynthesis; L-proline from L-glutamate 5-semialdehyde: step 1/1.</text>
</comment>
<dbReference type="PANTHER" id="PTHR11645">
    <property type="entry name" value="PYRROLINE-5-CARBOXYLATE REDUCTASE"/>
    <property type="match status" value="1"/>
</dbReference>
<dbReference type="InterPro" id="IPR029036">
    <property type="entry name" value="P5CR_dimer"/>
</dbReference>
<feature type="binding site" evidence="6">
    <location>
        <begin position="67"/>
        <end position="70"/>
    </location>
    <ligand>
        <name>NADP(+)</name>
        <dbReference type="ChEBI" id="CHEBI:58349"/>
    </ligand>
</feature>
<feature type="binding site" evidence="6">
    <location>
        <begin position="6"/>
        <end position="11"/>
    </location>
    <ligand>
        <name>NADP(+)</name>
        <dbReference type="ChEBI" id="CHEBI:58349"/>
    </ligand>
</feature>
<dbReference type="GO" id="GO:0004735">
    <property type="term" value="F:pyrroline-5-carboxylate reductase activity"/>
    <property type="evidence" value="ECO:0007669"/>
    <property type="project" value="UniProtKB-UniRule"/>
</dbReference>
<evidence type="ECO:0000259" key="7">
    <source>
        <dbReference type="Pfam" id="PF03807"/>
    </source>
</evidence>
<feature type="domain" description="Pyrroline-5-carboxylate reductase dimerisation" evidence="8">
    <location>
        <begin position="155"/>
        <end position="259"/>
    </location>
</feature>
<evidence type="ECO:0000256" key="4">
    <source>
        <dbReference type="HAMAP-Rule" id="MF_01925"/>
    </source>
</evidence>
<keyword evidence="3 4" id="KW-0560">Oxidoreductase</keyword>
<dbReference type="Proteomes" id="UP000070163">
    <property type="component" value="Unassembled WGS sequence"/>
</dbReference>
<keyword evidence="4" id="KW-0028">Amino-acid biosynthesis</keyword>
<keyword evidence="10" id="KW-1185">Reference proteome</keyword>
<comment type="subcellular location">
    <subcellularLocation>
        <location evidence="4">Cytoplasm</location>
    </subcellularLocation>
</comment>
<comment type="caution">
    <text evidence="9">The sequence shown here is derived from an EMBL/GenBank/DDBJ whole genome shotgun (WGS) entry which is preliminary data.</text>
</comment>
<evidence type="ECO:0000313" key="10">
    <source>
        <dbReference type="Proteomes" id="UP000070163"/>
    </source>
</evidence>
<accession>A0A133U6K4</accession>
<keyword evidence="4" id="KW-0641">Proline biosynthesis</keyword>
<dbReference type="Pfam" id="PF03807">
    <property type="entry name" value="F420_oxidored"/>
    <property type="match status" value="1"/>
</dbReference>
<evidence type="ECO:0000256" key="3">
    <source>
        <dbReference type="ARBA" id="ARBA00023002"/>
    </source>
</evidence>
<dbReference type="InterPro" id="IPR036291">
    <property type="entry name" value="NAD(P)-bd_dom_sf"/>
</dbReference>
<evidence type="ECO:0000256" key="6">
    <source>
        <dbReference type="PIRSR" id="PIRSR000193-1"/>
    </source>
</evidence>
<comment type="catalytic activity">
    <reaction evidence="4">
        <text>L-proline + NAD(+) = (S)-1-pyrroline-5-carboxylate + NADH + 2 H(+)</text>
        <dbReference type="Rhea" id="RHEA:14105"/>
        <dbReference type="ChEBI" id="CHEBI:15378"/>
        <dbReference type="ChEBI" id="CHEBI:17388"/>
        <dbReference type="ChEBI" id="CHEBI:57540"/>
        <dbReference type="ChEBI" id="CHEBI:57945"/>
        <dbReference type="ChEBI" id="CHEBI:60039"/>
        <dbReference type="EC" id="1.5.1.2"/>
    </reaction>
</comment>
<dbReference type="AlphaFoldDB" id="A0A133U6K4"/>
<evidence type="ECO:0000259" key="8">
    <source>
        <dbReference type="Pfam" id="PF14748"/>
    </source>
</evidence>
<evidence type="ECO:0000256" key="5">
    <source>
        <dbReference type="NCBIfam" id="TIGR00112"/>
    </source>
</evidence>
<sequence length="261" mass="27893">MKVSIIGCGNLGGSFTEGLLKAGVFKPNEIIVSDIDEKKIEDIGELGVQTTTDNREAVEKSDAIFLAVKPDTVVNVLDELKLSEEKLLISLAAGVSTDFLQEHANARIIRVMPNICAGTAEMASAYTTAENNTEEDEEFVENLLNQMGHTIKVNEDLMDAVTGLSGSGPAYVLLVIDALKEAGEDLGISEDKALELAAQTVKGAGGWILSSGESIEKLIDRVCSPKGTTIEGIKVLETEKLKESLKKAVRSAAERSKELSK</sequence>
<proteinExistence type="inferred from homology"/>
<dbReference type="PANTHER" id="PTHR11645:SF0">
    <property type="entry name" value="PYRROLINE-5-CARBOXYLATE REDUCTASE 3"/>
    <property type="match status" value="1"/>
</dbReference>
<evidence type="ECO:0000256" key="1">
    <source>
        <dbReference type="ARBA" id="ARBA00005525"/>
    </source>
</evidence>
<dbReference type="NCBIfam" id="TIGR00112">
    <property type="entry name" value="proC"/>
    <property type="match status" value="1"/>
</dbReference>
<dbReference type="GO" id="GO:0055129">
    <property type="term" value="P:L-proline biosynthetic process"/>
    <property type="evidence" value="ECO:0007669"/>
    <property type="project" value="UniProtKB-UniRule"/>
</dbReference>
<dbReference type="Gene3D" id="1.10.3730.10">
    <property type="entry name" value="ProC C-terminal domain-like"/>
    <property type="match status" value="1"/>
</dbReference>
<dbReference type="InterPro" id="IPR008927">
    <property type="entry name" value="6-PGluconate_DH-like_C_sf"/>
</dbReference>
<organism evidence="9 10">
    <name type="scientific">candidate division MSBL1 archaeon SCGC-AAA259A05</name>
    <dbReference type="NCBI Taxonomy" id="1698259"/>
    <lineage>
        <taxon>Archaea</taxon>
        <taxon>Methanobacteriati</taxon>
        <taxon>Methanobacteriota</taxon>
        <taxon>candidate division MSBL1</taxon>
    </lineage>
</organism>
<dbReference type="Pfam" id="PF14748">
    <property type="entry name" value="P5CR_dimer"/>
    <property type="match status" value="1"/>
</dbReference>
<dbReference type="PATRIC" id="fig|1698259.3.peg.1325"/>
<comment type="function">
    <text evidence="4">Catalyzes the reduction of 1-pyrroline-5-carboxylate (PCA) to L-proline.</text>
</comment>
<dbReference type="PIRSF" id="PIRSF000193">
    <property type="entry name" value="Pyrrol-5-carb_rd"/>
    <property type="match status" value="1"/>
</dbReference>
<keyword evidence="4" id="KW-0963">Cytoplasm</keyword>
<feature type="binding site" evidence="6">
    <location>
        <position position="54"/>
    </location>
    <ligand>
        <name>NADPH</name>
        <dbReference type="ChEBI" id="CHEBI:57783"/>
    </ligand>
</feature>
<dbReference type="GO" id="GO:0005737">
    <property type="term" value="C:cytoplasm"/>
    <property type="evidence" value="ECO:0007669"/>
    <property type="project" value="UniProtKB-SubCell"/>
</dbReference>
<dbReference type="InterPro" id="IPR000304">
    <property type="entry name" value="Pyrroline-COOH_reductase"/>
</dbReference>
<keyword evidence="2 4" id="KW-0521">NADP</keyword>
<dbReference type="EC" id="1.5.1.2" evidence="4 5"/>
<dbReference type="HAMAP" id="MF_01925">
    <property type="entry name" value="P5C_reductase"/>
    <property type="match status" value="1"/>
</dbReference>
<comment type="similarity">
    <text evidence="1 4">Belongs to the pyrroline-5-carboxylate reductase family.</text>
</comment>
<feature type="domain" description="Pyrroline-5-carboxylate reductase catalytic N-terminal" evidence="7">
    <location>
        <begin position="2"/>
        <end position="94"/>
    </location>
</feature>
<dbReference type="UniPathway" id="UPA00098">
    <property type="reaction ID" value="UER00361"/>
</dbReference>
<gene>
    <name evidence="4" type="primary">proC</name>
    <name evidence="9" type="ORF">AKJ57_04800</name>
</gene>
<dbReference type="InterPro" id="IPR028939">
    <property type="entry name" value="P5C_Rdtase_cat_N"/>
</dbReference>
<protein>
    <recommendedName>
        <fullName evidence="4 5">Pyrroline-5-carboxylate reductase</fullName>
        <shortName evidence="4">P5C reductase</shortName>
        <shortName evidence="4">P5CR</shortName>
        <ecNumber evidence="4 5">1.5.1.2</ecNumber>
    </recommendedName>
    <alternativeName>
        <fullName evidence="4">PCA reductase</fullName>
    </alternativeName>
</protein>
<dbReference type="SUPFAM" id="SSF51735">
    <property type="entry name" value="NAD(P)-binding Rossmann-fold domains"/>
    <property type="match status" value="1"/>
</dbReference>
<evidence type="ECO:0000313" key="9">
    <source>
        <dbReference type="EMBL" id="KXA89832.1"/>
    </source>
</evidence>
<name>A0A133U6K4_9EURY</name>
<evidence type="ECO:0000256" key="2">
    <source>
        <dbReference type="ARBA" id="ARBA00022857"/>
    </source>
</evidence>
<dbReference type="SUPFAM" id="SSF48179">
    <property type="entry name" value="6-phosphogluconate dehydrogenase C-terminal domain-like"/>
    <property type="match status" value="1"/>
</dbReference>